<feature type="active site" evidence="5">
    <location>
        <position position="265"/>
    </location>
</feature>
<dbReference type="PROSITE" id="PS00687">
    <property type="entry name" value="ALDEHYDE_DEHYDR_GLU"/>
    <property type="match status" value="1"/>
</dbReference>
<evidence type="ECO:0000313" key="9">
    <source>
        <dbReference type="EMBL" id="CZF86861.1"/>
    </source>
</evidence>
<dbReference type="InterPro" id="IPR016163">
    <property type="entry name" value="Ald_DH_C"/>
</dbReference>
<dbReference type="Pfam" id="PF00171">
    <property type="entry name" value="Aldedh"/>
    <property type="match status" value="1"/>
</dbReference>
<evidence type="ECO:0000256" key="5">
    <source>
        <dbReference type="PIRSR" id="PIRSR036492-1"/>
    </source>
</evidence>
<dbReference type="AlphaFoldDB" id="A0A128FKR1"/>
<dbReference type="GO" id="GO:0004029">
    <property type="term" value="F:aldehyde dehydrogenase (NAD+) activity"/>
    <property type="evidence" value="ECO:0007669"/>
    <property type="project" value="TreeGrafter"/>
</dbReference>
<keyword evidence="2 4" id="KW-0560">Oxidoreductase</keyword>
<dbReference type="GO" id="GO:0006081">
    <property type="term" value="P:aldehyde metabolic process"/>
    <property type="evidence" value="ECO:0007669"/>
    <property type="project" value="InterPro"/>
</dbReference>
<proteinExistence type="inferred from homology"/>
<sequence length="487" mass="54295">MSNAEQFSDLMVTEQVVTKSTDDMTTLFDAQKRAFNQDRFPSYESRIADLKLLKGAIHNKKEKLLTALEQDFGYRNHNESILGDIFSSLSTIDYTIKHLRAWMKPQKRRVGIVFQPAKAEIHYQPLGVVGIIAPWNYPVFLTIGPLVAAVAAGNRAMIKVSEFTPATNAVLVEMLGSVFSNDKVCVVQGDANIAKSFSELPFDHLLFTGSTQVGRHVMLAAADNLVPVTLELGGKSPVIIDNDMPLNEAVKRFIYGKTMNAGQTCVSPDYIYCPQDRVDALVAEISLRYESMYPSELGNDKRTRVINPKQFQRLLRYLEEAANQGATVMHLGRLNIQQDGCFMPLTLVLGAKPSMKVMQEEIFGPILPILGYEDVQSVIDSINSNPRPLGLYVLSFNKNFQYRFLRETHAGGVCINDAAFHVVVDDLPFGGVGDSGIGSYHGVEGFRTFSHSKSVLVRGKLFFSDMLFPPYGKKVHHLFYKFFVGDK</sequence>
<evidence type="ECO:0000256" key="1">
    <source>
        <dbReference type="ARBA" id="ARBA00009986"/>
    </source>
</evidence>
<dbReference type="Gene3D" id="3.40.309.10">
    <property type="entry name" value="Aldehyde Dehydrogenase, Chain A, domain 2"/>
    <property type="match status" value="1"/>
</dbReference>
<dbReference type="OrthoDB" id="9812625at2"/>
<evidence type="ECO:0000256" key="3">
    <source>
        <dbReference type="ARBA" id="ARBA00023027"/>
    </source>
</evidence>
<dbReference type="InterPro" id="IPR016161">
    <property type="entry name" value="Ald_DH/histidinol_DH"/>
</dbReference>
<dbReference type="InterPro" id="IPR029510">
    <property type="entry name" value="Ald_DH_CS_GLU"/>
</dbReference>
<dbReference type="GO" id="GO:0005737">
    <property type="term" value="C:cytoplasm"/>
    <property type="evidence" value="ECO:0007669"/>
    <property type="project" value="TreeGrafter"/>
</dbReference>
<dbReference type="Gene3D" id="3.40.605.10">
    <property type="entry name" value="Aldehyde Dehydrogenase, Chain A, domain 1"/>
    <property type="match status" value="1"/>
</dbReference>
<keyword evidence="3" id="KW-0520">NAD</keyword>
<dbReference type="EMBL" id="FIZY01000089">
    <property type="protein sequence ID" value="CZF86861.1"/>
    <property type="molecule type" value="Genomic_DNA"/>
</dbReference>
<dbReference type="InterPro" id="IPR016162">
    <property type="entry name" value="Ald_DH_N"/>
</dbReference>
<accession>A0A128FKR1</accession>
<dbReference type="RefSeq" id="WP_062715079.1">
    <property type="nucleotide sequence ID" value="NZ_CAWRCI010000089.1"/>
</dbReference>
<evidence type="ECO:0000256" key="6">
    <source>
        <dbReference type="PROSITE-ProRule" id="PRU10007"/>
    </source>
</evidence>
<dbReference type="PIRSF" id="PIRSF036492">
    <property type="entry name" value="ALDH"/>
    <property type="match status" value="1"/>
</dbReference>
<evidence type="ECO:0000256" key="2">
    <source>
        <dbReference type="ARBA" id="ARBA00023002"/>
    </source>
</evidence>
<protein>
    <recommendedName>
        <fullName evidence="4">Aldehyde dehydrogenase</fullName>
    </recommendedName>
</protein>
<dbReference type="PANTHER" id="PTHR43570:SF20">
    <property type="entry name" value="ALDEHYDE DEHYDROGENASE ALDX-RELATED"/>
    <property type="match status" value="1"/>
</dbReference>
<dbReference type="InterPro" id="IPR012394">
    <property type="entry name" value="Aldehyde_DH_NAD(P)"/>
</dbReference>
<dbReference type="InterPro" id="IPR015590">
    <property type="entry name" value="Aldehyde_DH_dom"/>
</dbReference>
<dbReference type="FunFam" id="3.40.605.10:FF:000004">
    <property type="entry name" value="Aldehyde dehydrogenase"/>
    <property type="match status" value="1"/>
</dbReference>
<dbReference type="CDD" id="cd07133">
    <property type="entry name" value="ALDH_CALDH_CalB"/>
    <property type="match status" value="1"/>
</dbReference>
<evidence type="ECO:0000256" key="7">
    <source>
        <dbReference type="RuleBase" id="RU003345"/>
    </source>
</evidence>
<comment type="similarity">
    <text evidence="1 4 7">Belongs to the aldehyde dehydrogenase family.</text>
</comment>
<evidence type="ECO:0000259" key="8">
    <source>
        <dbReference type="Pfam" id="PF00171"/>
    </source>
</evidence>
<organism evidence="9 10">
    <name type="scientific">Grimontia marina</name>
    <dbReference type="NCBI Taxonomy" id="646534"/>
    <lineage>
        <taxon>Bacteria</taxon>
        <taxon>Pseudomonadati</taxon>
        <taxon>Pseudomonadota</taxon>
        <taxon>Gammaproteobacteria</taxon>
        <taxon>Vibrionales</taxon>
        <taxon>Vibrionaceae</taxon>
        <taxon>Grimontia</taxon>
    </lineage>
</organism>
<name>A0A128FKR1_9GAMM</name>
<evidence type="ECO:0000256" key="4">
    <source>
        <dbReference type="PIRNR" id="PIRNR036492"/>
    </source>
</evidence>
<feature type="active site" evidence="5 6">
    <location>
        <position position="231"/>
    </location>
</feature>
<feature type="domain" description="Aldehyde dehydrogenase" evidence="8">
    <location>
        <begin position="15"/>
        <end position="455"/>
    </location>
</feature>
<keyword evidence="10" id="KW-1185">Reference proteome</keyword>
<dbReference type="Proteomes" id="UP000073601">
    <property type="component" value="Unassembled WGS sequence"/>
</dbReference>
<evidence type="ECO:0000313" key="10">
    <source>
        <dbReference type="Proteomes" id="UP000073601"/>
    </source>
</evidence>
<reference evidence="10" key="1">
    <citation type="submission" date="2016-02" db="EMBL/GenBank/DDBJ databases">
        <authorList>
            <person name="Rodrigo-Torres Lidia"/>
            <person name="Arahal R.David."/>
        </authorList>
    </citation>
    <scope>NUCLEOTIDE SEQUENCE [LARGE SCALE GENOMIC DNA]</scope>
    <source>
        <strain evidence="10">CECT 8713</strain>
    </source>
</reference>
<gene>
    <name evidence="9" type="primary">calB_2</name>
    <name evidence="9" type="ORF">GMA8713_04900</name>
</gene>
<dbReference type="PANTHER" id="PTHR43570">
    <property type="entry name" value="ALDEHYDE DEHYDROGENASE"/>
    <property type="match status" value="1"/>
</dbReference>
<dbReference type="SUPFAM" id="SSF53720">
    <property type="entry name" value="ALDH-like"/>
    <property type="match status" value="1"/>
</dbReference>